<evidence type="ECO:0000256" key="3">
    <source>
        <dbReference type="ARBA" id="ARBA00022989"/>
    </source>
</evidence>
<dbReference type="Pfam" id="PF03176">
    <property type="entry name" value="MMPL"/>
    <property type="match status" value="1"/>
</dbReference>
<organism evidence="6 7">
    <name type="scientific">Micromonospora mirobrigensis</name>
    <dbReference type="NCBI Taxonomy" id="262898"/>
    <lineage>
        <taxon>Bacteria</taxon>
        <taxon>Bacillati</taxon>
        <taxon>Actinomycetota</taxon>
        <taxon>Actinomycetes</taxon>
        <taxon>Micromonosporales</taxon>
        <taxon>Micromonosporaceae</taxon>
        <taxon>Micromonospora</taxon>
    </lineage>
</organism>
<evidence type="ECO:0000256" key="4">
    <source>
        <dbReference type="ARBA" id="ARBA00023136"/>
    </source>
</evidence>
<dbReference type="GO" id="GO:0016020">
    <property type="term" value="C:membrane"/>
    <property type="evidence" value="ECO:0007669"/>
    <property type="project" value="UniProtKB-SubCell"/>
</dbReference>
<keyword evidence="3" id="KW-1133">Transmembrane helix</keyword>
<dbReference type="AlphaFoldDB" id="A0A1C5A6T6"/>
<sequence>MLAAAFGALLVLPLVPSVQMGVIVAVGILLDTLLVRSLLVPALTPDLGACTW</sequence>
<dbReference type="EMBL" id="FMCX01000008">
    <property type="protein sequence ID" value="SCF40930.1"/>
    <property type="molecule type" value="Genomic_DNA"/>
</dbReference>
<evidence type="ECO:0000313" key="6">
    <source>
        <dbReference type="EMBL" id="SCF40930.1"/>
    </source>
</evidence>
<dbReference type="Proteomes" id="UP000199504">
    <property type="component" value="Unassembled WGS sequence"/>
</dbReference>
<protein>
    <submittedName>
        <fullName evidence="6">MMPL family protein</fullName>
    </submittedName>
</protein>
<comment type="subcellular location">
    <subcellularLocation>
        <location evidence="1">Membrane</location>
        <topology evidence="1">Multi-pass membrane protein</topology>
    </subcellularLocation>
</comment>
<proteinExistence type="predicted"/>
<accession>A0A1C5A6T6</accession>
<evidence type="ECO:0000256" key="2">
    <source>
        <dbReference type="ARBA" id="ARBA00022692"/>
    </source>
</evidence>
<evidence type="ECO:0000259" key="5">
    <source>
        <dbReference type="Pfam" id="PF03176"/>
    </source>
</evidence>
<gene>
    <name evidence="6" type="ORF">GA0070564_10835</name>
</gene>
<keyword evidence="2" id="KW-0812">Transmembrane</keyword>
<evidence type="ECO:0000256" key="1">
    <source>
        <dbReference type="ARBA" id="ARBA00004141"/>
    </source>
</evidence>
<reference evidence="7" key="1">
    <citation type="submission" date="2016-06" db="EMBL/GenBank/DDBJ databases">
        <authorList>
            <person name="Varghese N."/>
            <person name="Submissions Spin"/>
        </authorList>
    </citation>
    <scope>NUCLEOTIDE SEQUENCE [LARGE SCALE GENOMIC DNA]</scope>
    <source>
        <strain evidence="7">DSM 44830</strain>
    </source>
</reference>
<dbReference type="STRING" id="262898.GA0070564_10835"/>
<evidence type="ECO:0000313" key="7">
    <source>
        <dbReference type="Proteomes" id="UP000199504"/>
    </source>
</evidence>
<name>A0A1C5A6T6_9ACTN</name>
<keyword evidence="4" id="KW-0472">Membrane</keyword>
<dbReference type="InterPro" id="IPR004869">
    <property type="entry name" value="MMPL_dom"/>
</dbReference>
<keyword evidence="7" id="KW-1185">Reference proteome</keyword>
<feature type="domain" description="Membrane transport protein MMPL" evidence="5">
    <location>
        <begin position="2"/>
        <end position="50"/>
    </location>
</feature>